<comment type="caution">
    <text evidence="1">The sequence shown here is derived from an EMBL/GenBank/DDBJ whole genome shotgun (WGS) entry which is preliminary data.</text>
</comment>
<protein>
    <submittedName>
        <fullName evidence="1">Uncharacterized protein</fullName>
    </submittedName>
</protein>
<dbReference type="EMBL" id="JAYWTM010000009">
    <property type="protein sequence ID" value="MEC5343320.1"/>
    <property type="molecule type" value="Genomic_DNA"/>
</dbReference>
<sequence length="172" mass="20257">MRNIGLSGGDLLVELGTRNDFVLFFECIKGVTAWKFPDRDWSLLLDRLYRRYLCQKDISVAREQMEHIRKIFATLPSASIQWDSDMMDDPERSKLNINKPRLSDVFSRYFDAFIECAESAEINYSMFKSHPGYEYEAVKIVISDLPWFIEDKNRPLEQYDALGPNDPPFWLR</sequence>
<organism evidence="1 2">
    <name type="scientific">Brenneria populi</name>
    <dbReference type="NCBI Taxonomy" id="1505588"/>
    <lineage>
        <taxon>Bacteria</taxon>
        <taxon>Pseudomonadati</taxon>
        <taxon>Pseudomonadota</taxon>
        <taxon>Gammaproteobacteria</taxon>
        <taxon>Enterobacterales</taxon>
        <taxon>Pectobacteriaceae</taxon>
        <taxon>Brenneria</taxon>
    </lineage>
</organism>
<dbReference type="Proteomes" id="UP001309705">
    <property type="component" value="Unassembled WGS sequence"/>
</dbReference>
<evidence type="ECO:0000313" key="1">
    <source>
        <dbReference type="EMBL" id="MEC5343320.1"/>
    </source>
</evidence>
<gene>
    <name evidence="1" type="ORF">VSX58_12025</name>
</gene>
<dbReference type="RefSeq" id="WP_327618295.1">
    <property type="nucleotide sequence ID" value="NZ_JAYWTM010000009.1"/>
</dbReference>
<proteinExistence type="predicted"/>
<keyword evidence="2" id="KW-1185">Reference proteome</keyword>
<evidence type="ECO:0000313" key="2">
    <source>
        <dbReference type="Proteomes" id="UP001309705"/>
    </source>
</evidence>
<name>A0ABU6JRD5_9GAMM</name>
<accession>A0ABU6JRD5</accession>
<reference evidence="1 2" key="1">
    <citation type="journal article" date="2017" name="Int. J. Syst. Evol. Microbiol.">
        <title>Brenneria populi subsp. brevivirga subsp. nov. isolated from symptomatic bark of Populus x euramericana canker, and description of Brenneria populi subsp. populi subsp. nov.</title>
        <authorList>
            <person name="Zheng M.H."/>
            <person name="Piao C.G."/>
            <person name="Xue H."/>
            <person name="Guo M.W."/>
            <person name="Li Y."/>
        </authorList>
    </citation>
    <scope>NUCLEOTIDE SEQUENCE [LARGE SCALE GENOMIC DNA]</scope>
    <source>
        <strain evidence="1 2">D9-5</strain>
    </source>
</reference>